<organism evidence="4 5">
    <name type="scientific">Fraxinus pennsylvanica</name>
    <dbReference type="NCBI Taxonomy" id="56036"/>
    <lineage>
        <taxon>Eukaryota</taxon>
        <taxon>Viridiplantae</taxon>
        <taxon>Streptophyta</taxon>
        <taxon>Embryophyta</taxon>
        <taxon>Tracheophyta</taxon>
        <taxon>Spermatophyta</taxon>
        <taxon>Magnoliopsida</taxon>
        <taxon>eudicotyledons</taxon>
        <taxon>Gunneridae</taxon>
        <taxon>Pentapetalae</taxon>
        <taxon>asterids</taxon>
        <taxon>lamiids</taxon>
        <taxon>Lamiales</taxon>
        <taxon>Oleaceae</taxon>
        <taxon>Oleeae</taxon>
        <taxon>Fraxinus</taxon>
    </lineage>
</organism>
<dbReference type="Gene3D" id="2.130.10.10">
    <property type="entry name" value="YVTN repeat-like/Quinoprotein amine dehydrogenase"/>
    <property type="match status" value="1"/>
</dbReference>
<evidence type="ECO:0000256" key="2">
    <source>
        <dbReference type="ARBA" id="ARBA00022737"/>
    </source>
</evidence>
<dbReference type="SUPFAM" id="SSF50978">
    <property type="entry name" value="WD40 repeat-like"/>
    <property type="match status" value="1"/>
</dbReference>
<dbReference type="PANTHER" id="PTHR22850">
    <property type="entry name" value="WD40 REPEAT FAMILY"/>
    <property type="match status" value="1"/>
</dbReference>
<evidence type="ECO:0000259" key="3">
    <source>
        <dbReference type="Pfam" id="PF00646"/>
    </source>
</evidence>
<keyword evidence="5" id="KW-1185">Reference proteome</keyword>
<dbReference type="InterPro" id="IPR036322">
    <property type="entry name" value="WD40_repeat_dom_sf"/>
</dbReference>
<evidence type="ECO:0000256" key="1">
    <source>
        <dbReference type="ARBA" id="ARBA00022574"/>
    </source>
</evidence>
<protein>
    <recommendedName>
        <fullName evidence="3">F-box domain-containing protein</fullName>
    </recommendedName>
</protein>
<dbReference type="InterPro" id="IPR015943">
    <property type="entry name" value="WD40/YVTN_repeat-like_dom_sf"/>
</dbReference>
<dbReference type="EMBL" id="OU503049">
    <property type="protein sequence ID" value="CAI9775925.1"/>
    <property type="molecule type" value="Genomic_DNA"/>
</dbReference>
<evidence type="ECO:0000313" key="5">
    <source>
        <dbReference type="Proteomes" id="UP000834106"/>
    </source>
</evidence>
<accession>A0AAD1ZUE4</accession>
<dbReference type="SUPFAM" id="SSF81383">
    <property type="entry name" value="F-box domain"/>
    <property type="match status" value="1"/>
</dbReference>
<keyword evidence="2" id="KW-0677">Repeat</keyword>
<name>A0AAD1ZUE4_9LAMI</name>
<gene>
    <name evidence="4" type="ORF">FPE_LOCUS23355</name>
</gene>
<dbReference type="InterPro" id="IPR036047">
    <property type="entry name" value="F-box-like_dom_sf"/>
</dbReference>
<dbReference type="InterPro" id="IPR050459">
    <property type="entry name" value="WD_repeat_RBAP46/RBAP48/MSI1"/>
</dbReference>
<proteinExistence type="predicted"/>
<keyword evidence="1" id="KW-0853">WD repeat</keyword>
<feature type="domain" description="F-box" evidence="3">
    <location>
        <begin position="17"/>
        <end position="48"/>
    </location>
</feature>
<dbReference type="Pfam" id="PF00646">
    <property type="entry name" value="F-box"/>
    <property type="match status" value="1"/>
</dbReference>
<evidence type="ECO:0000313" key="4">
    <source>
        <dbReference type="EMBL" id="CAI9775925.1"/>
    </source>
</evidence>
<reference evidence="4" key="1">
    <citation type="submission" date="2023-05" db="EMBL/GenBank/DDBJ databases">
        <authorList>
            <person name="Huff M."/>
        </authorList>
    </citation>
    <scope>NUCLEOTIDE SEQUENCE</scope>
</reference>
<sequence>MASSSDQSPLLQGMKVLPSALIATIMTKLDIRSIQSLPSTCKTFRSCAAHILSFVSTFHLFFISCSGHICFICFNSQICLWDINATPRNKTLDAMQIFKIHEGIVEDVAWHLRQEYLLSLPNLFLEQLQRRPKSKSGPLGPPGIAYYQLFSPAAPTIGGNAGKLVTTSPFSTGMMATDGLSIQYGGSGNFPIGTEPCMARSIIIHGSLVEALLKCLGSMSVQLENCI</sequence>
<dbReference type="Proteomes" id="UP000834106">
    <property type="component" value="Chromosome 14"/>
</dbReference>
<dbReference type="InterPro" id="IPR001810">
    <property type="entry name" value="F-box_dom"/>
</dbReference>
<dbReference type="AlphaFoldDB" id="A0AAD1ZUE4"/>